<dbReference type="Proteomes" id="UP000770785">
    <property type="component" value="Unassembled WGS sequence"/>
</dbReference>
<accession>A0ABX0X9M2</accession>
<proteinExistence type="predicted"/>
<sequence>MRTLLVVLTAICCFTPLAAQCTDGEDLAYRAYVTNSTADYAAAVAATQQLPATAENHFTLASLAHQAATMTMVSENTDELERYLDLTEQAIDDLWELDAEHPGAHGLYSGYLGLRIAQTPMKGMIYGSKAAKYARTGVELGPDDPVANYFLGSNLFYTPEEWGGNKKAALAALKTAAANLPAESSACDWMALQILTLYGQAQAKMGDKDGARTTYLRALAAEPDLNYVKYDLLPRLDKEK</sequence>
<dbReference type="SUPFAM" id="SSF48452">
    <property type="entry name" value="TPR-like"/>
    <property type="match status" value="1"/>
</dbReference>
<name>A0ABX0X9M2_9BACT</name>
<organism evidence="2 3">
    <name type="scientific">Neolewinella antarctica</name>
    <dbReference type="NCBI Taxonomy" id="442734"/>
    <lineage>
        <taxon>Bacteria</taxon>
        <taxon>Pseudomonadati</taxon>
        <taxon>Bacteroidota</taxon>
        <taxon>Saprospiria</taxon>
        <taxon>Saprospirales</taxon>
        <taxon>Lewinellaceae</taxon>
        <taxon>Neolewinella</taxon>
    </lineage>
</organism>
<gene>
    <name evidence="2" type="ORF">GGR27_001457</name>
</gene>
<evidence type="ECO:0000313" key="3">
    <source>
        <dbReference type="Proteomes" id="UP000770785"/>
    </source>
</evidence>
<protein>
    <submittedName>
        <fullName evidence="2">Tetratricopeptide (TPR) repeat protein</fullName>
    </submittedName>
</protein>
<keyword evidence="1" id="KW-0732">Signal</keyword>
<feature type="chain" id="PRO_5047032896" evidence="1">
    <location>
        <begin position="20"/>
        <end position="240"/>
    </location>
</feature>
<feature type="signal peptide" evidence="1">
    <location>
        <begin position="1"/>
        <end position="19"/>
    </location>
</feature>
<comment type="caution">
    <text evidence="2">The sequence shown here is derived from an EMBL/GenBank/DDBJ whole genome shotgun (WGS) entry which is preliminary data.</text>
</comment>
<keyword evidence="3" id="KW-1185">Reference proteome</keyword>
<dbReference type="EMBL" id="JAATJH010000002">
    <property type="protein sequence ID" value="NJC25958.1"/>
    <property type="molecule type" value="Genomic_DNA"/>
</dbReference>
<reference evidence="2 3" key="1">
    <citation type="submission" date="2020-03" db="EMBL/GenBank/DDBJ databases">
        <title>Genomic Encyclopedia of Type Strains, Phase IV (KMG-IV): sequencing the most valuable type-strain genomes for metagenomic binning, comparative biology and taxonomic classification.</title>
        <authorList>
            <person name="Goeker M."/>
        </authorList>
    </citation>
    <scope>NUCLEOTIDE SEQUENCE [LARGE SCALE GENOMIC DNA]</scope>
    <source>
        <strain evidence="2 3">DSM 105096</strain>
    </source>
</reference>
<dbReference type="InterPro" id="IPR011990">
    <property type="entry name" value="TPR-like_helical_dom_sf"/>
</dbReference>
<dbReference type="RefSeq" id="WP_168036726.1">
    <property type="nucleotide sequence ID" value="NZ_JAATJH010000002.1"/>
</dbReference>
<evidence type="ECO:0000313" key="2">
    <source>
        <dbReference type="EMBL" id="NJC25958.1"/>
    </source>
</evidence>
<evidence type="ECO:0000256" key="1">
    <source>
        <dbReference type="SAM" id="SignalP"/>
    </source>
</evidence>
<dbReference type="Gene3D" id="1.25.40.10">
    <property type="entry name" value="Tetratricopeptide repeat domain"/>
    <property type="match status" value="1"/>
</dbReference>